<reference evidence="2 3" key="1">
    <citation type="submission" date="2023-11" db="EMBL/GenBank/DDBJ databases">
        <title>Halocaridina rubra genome assembly.</title>
        <authorList>
            <person name="Smith C."/>
        </authorList>
    </citation>
    <scope>NUCLEOTIDE SEQUENCE [LARGE SCALE GENOMIC DNA]</scope>
    <source>
        <strain evidence="2">EP-1</strain>
        <tissue evidence="2">Whole</tissue>
    </source>
</reference>
<evidence type="ECO:0000313" key="3">
    <source>
        <dbReference type="Proteomes" id="UP001381693"/>
    </source>
</evidence>
<dbReference type="PANTHER" id="PTHR23279">
    <property type="entry name" value="DEFECTIVE PROBOSCIS EXTENSION RESPONSE DPR -RELATED"/>
    <property type="match status" value="1"/>
</dbReference>
<dbReference type="Pfam" id="PF07686">
    <property type="entry name" value="V-set"/>
    <property type="match status" value="1"/>
</dbReference>
<dbReference type="CDD" id="cd00099">
    <property type="entry name" value="IgV"/>
    <property type="match status" value="1"/>
</dbReference>
<feature type="domain" description="Ig-like" evidence="1">
    <location>
        <begin position="49"/>
        <end position="145"/>
    </location>
</feature>
<proteinExistence type="predicted"/>
<sequence>MLGFLSVISNLISGGVHHQNFASFAQGWSAILDDHVGNYPQHQHNSLPPFVDILPPGPFYDIERSANVTALVGRPAKLNCRVNKIGNRTVSWLRHRDTHLLTVGRYTYTSDQRYRAVHTPGSEDWALTVDFAQVRDSGMYECQVSTTPPMRHYIWLKVVEPMTTILGGPDVYINRGSNINLTCVVDYTPESPTFVIWKHNDEVITYDSDRGGVSVITEKGPRTTTNLLVRGAAAKDSGPYTCNPSSAPVAEVVVHILNGEHPAAMQQGGISQYEVTVLLLASGLVFILATN</sequence>
<feature type="domain" description="Ig-like" evidence="1">
    <location>
        <begin position="161"/>
        <end position="242"/>
    </location>
</feature>
<dbReference type="PROSITE" id="PS50835">
    <property type="entry name" value="IG_LIKE"/>
    <property type="match status" value="2"/>
</dbReference>
<organism evidence="2 3">
    <name type="scientific">Halocaridina rubra</name>
    <name type="common">Hawaiian red shrimp</name>
    <dbReference type="NCBI Taxonomy" id="373956"/>
    <lineage>
        <taxon>Eukaryota</taxon>
        <taxon>Metazoa</taxon>
        <taxon>Ecdysozoa</taxon>
        <taxon>Arthropoda</taxon>
        <taxon>Crustacea</taxon>
        <taxon>Multicrustacea</taxon>
        <taxon>Malacostraca</taxon>
        <taxon>Eumalacostraca</taxon>
        <taxon>Eucarida</taxon>
        <taxon>Decapoda</taxon>
        <taxon>Pleocyemata</taxon>
        <taxon>Caridea</taxon>
        <taxon>Atyoidea</taxon>
        <taxon>Atyidae</taxon>
        <taxon>Halocaridina</taxon>
    </lineage>
</organism>
<comment type="caution">
    <text evidence="2">The sequence shown here is derived from an EMBL/GenBank/DDBJ whole genome shotgun (WGS) entry which is preliminary data.</text>
</comment>
<dbReference type="FunFam" id="2.60.40.10:FF:000129">
    <property type="entry name" value="CLUMA_CG018772, isoform A"/>
    <property type="match status" value="1"/>
</dbReference>
<dbReference type="GO" id="GO:0032589">
    <property type="term" value="C:neuron projection membrane"/>
    <property type="evidence" value="ECO:0007669"/>
    <property type="project" value="TreeGrafter"/>
</dbReference>
<gene>
    <name evidence="2" type="ORF">SK128_001842</name>
</gene>
<name>A0AAN8X9E8_HALRR</name>
<dbReference type="SMART" id="SM00408">
    <property type="entry name" value="IGc2"/>
    <property type="match status" value="2"/>
</dbReference>
<dbReference type="EMBL" id="JAXCGZ010011529">
    <property type="protein sequence ID" value="KAK7074585.1"/>
    <property type="molecule type" value="Genomic_DNA"/>
</dbReference>
<dbReference type="InterPro" id="IPR003599">
    <property type="entry name" value="Ig_sub"/>
</dbReference>
<dbReference type="SUPFAM" id="SSF48726">
    <property type="entry name" value="Immunoglobulin"/>
    <property type="match status" value="2"/>
</dbReference>
<keyword evidence="3" id="KW-1185">Reference proteome</keyword>
<dbReference type="AlphaFoldDB" id="A0AAN8X9E8"/>
<evidence type="ECO:0000313" key="2">
    <source>
        <dbReference type="EMBL" id="KAK7074585.1"/>
    </source>
</evidence>
<dbReference type="InterPro" id="IPR013783">
    <property type="entry name" value="Ig-like_fold"/>
</dbReference>
<dbReference type="Proteomes" id="UP001381693">
    <property type="component" value="Unassembled WGS sequence"/>
</dbReference>
<dbReference type="GO" id="GO:0050808">
    <property type="term" value="P:synapse organization"/>
    <property type="evidence" value="ECO:0007669"/>
    <property type="project" value="TreeGrafter"/>
</dbReference>
<dbReference type="InterPro" id="IPR003598">
    <property type="entry name" value="Ig_sub2"/>
</dbReference>
<dbReference type="InterPro" id="IPR013106">
    <property type="entry name" value="Ig_V-set"/>
</dbReference>
<dbReference type="InterPro" id="IPR036179">
    <property type="entry name" value="Ig-like_dom_sf"/>
</dbReference>
<dbReference type="InterPro" id="IPR037448">
    <property type="entry name" value="Zig-8"/>
</dbReference>
<dbReference type="Gene3D" id="2.60.40.10">
    <property type="entry name" value="Immunoglobulins"/>
    <property type="match status" value="2"/>
</dbReference>
<dbReference type="Pfam" id="PF13927">
    <property type="entry name" value="Ig_3"/>
    <property type="match status" value="1"/>
</dbReference>
<dbReference type="FunFam" id="2.60.40.10:FF:000533">
    <property type="entry name" value="Uncharacterized protein, isoform A"/>
    <property type="match status" value="1"/>
</dbReference>
<dbReference type="SMART" id="SM00409">
    <property type="entry name" value="IG"/>
    <property type="match status" value="2"/>
</dbReference>
<evidence type="ECO:0000259" key="1">
    <source>
        <dbReference type="PROSITE" id="PS50835"/>
    </source>
</evidence>
<protein>
    <recommendedName>
        <fullName evidence="1">Ig-like domain-containing protein</fullName>
    </recommendedName>
</protein>
<dbReference type="InterPro" id="IPR007110">
    <property type="entry name" value="Ig-like_dom"/>
</dbReference>
<accession>A0AAN8X9E8</accession>
<dbReference type="PANTHER" id="PTHR23279:SF36">
    <property type="entry name" value="DEFECTIVE PROBOSCIS EXTENSION RESPONSE 9, ISOFORM A"/>
    <property type="match status" value="1"/>
</dbReference>